<dbReference type="Pfam" id="PF26180">
    <property type="entry name" value="PAP-OAS1"/>
    <property type="match status" value="1"/>
</dbReference>
<dbReference type="Gene3D" id="1.10.1410.10">
    <property type="match status" value="1"/>
</dbReference>
<evidence type="ECO:0000256" key="1">
    <source>
        <dbReference type="SAM" id="MobiDB-lite"/>
    </source>
</evidence>
<organism evidence="4 5">
    <name type="scientific">Heracleum sosnowskyi</name>
    <dbReference type="NCBI Taxonomy" id="360622"/>
    <lineage>
        <taxon>Eukaryota</taxon>
        <taxon>Viridiplantae</taxon>
        <taxon>Streptophyta</taxon>
        <taxon>Embryophyta</taxon>
        <taxon>Tracheophyta</taxon>
        <taxon>Spermatophyta</taxon>
        <taxon>Magnoliopsida</taxon>
        <taxon>eudicotyledons</taxon>
        <taxon>Gunneridae</taxon>
        <taxon>Pentapetalae</taxon>
        <taxon>asterids</taxon>
        <taxon>campanulids</taxon>
        <taxon>Apiales</taxon>
        <taxon>Apiaceae</taxon>
        <taxon>Apioideae</taxon>
        <taxon>apioid superclade</taxon>
        <taxon>Tordylieae</taxon>
        <taxon>Tordyliinae</taxon>
        <taxon>Heracleum</taxon>
    </lineage>
</organism>
<dbReference type="InterPro" id="IPR058921">
    <property type="entry name" value="PAP/OAS1-rel"/>
</dbReference>
<name>A0AAD8J8X4_9APIA</name>
<sequence length="1152" mass="128269">MGSHEGLSQPDVFYPNGLLPDEAASVTRVLDLERWAIAEERITELIGSIQPNKPSEDKRNAVANYVQQLITKCFSCEVFTFGSVPLKTYLPDGDIDLTAFSKNLDLKDSWATEVRDMLQNEEKNDNAEFCVKEVQYIQAEVKLIKCLVENIVVDISFNQLGGLCTLCFLEEVDSLINQNHLFKRSIILIKAWCYYESRILGAHHGLISTYALETLVLYIFHVYNSNFTGPLEVLYRFLEFFSKFDWEHFCVSLWGPVPIVSLPEVIADPPRKDGGDLLLNKVFLRACSTVYSVFPGGQENNELPFIPKHFNVIDPLRANNNLGRSVSKGNFFRIRSAFAFGAEKLARLLDCPRENVNGSSDVTNPLNSKKIQSAGREVKLQKSSHSSNGILPQKGNHVFKTNSRTNNNTSGLQSQKTSANLTYSVASNQSNHIPPEYNGKPNAHIDNGRNNKVEHMGNKVNSRIPSGMGPNGFNTYEMPWAMHAHYAQGLVSMPQFTSSVRTASHHQEEIVEPVEDYLSYRDIRNDDVDHGPWSEQNENSVQGCDLDDESLQVQQLENKKPVYSGGSMVANATHLPSPENYLMDGHGSIYEERSSMENLGDNHRHHRRSEVHSSSQGSLPAARTTSSRSKLSSEGSCDGSSLKSSRSVREMRERADRKSVQPVEHSHIYKNGLQHESDSADFLSPRAADDSRDWIPLSTVDSEVVEDMVPRNVAPFLRFHQMPSYGTAQLSGANSLASVAPIPVVNESWQRTSDDNGSLPFAFYPAGPPVPFVTMLPYYGFPSETEASDGSGNHFERDEEFNSSHINQSGQRLTENLDHIQNSGQSNRKYATSEELSPEKSDFLNGDFISHWHNLQYGRSCQSPSDQEPVFCPPPVVPPMYVQGHMPSDGPGRPLSANASLFTQLMGYGPGTVHVSPLQPGPNRHGGAYQTSGDEIPRYRGGTGTYLPNTKVPLDRQSSKSRNNKGHYNNDRRNQNADRDPNWSMDSRQQFAGRGQSRNQAEMSNTRIDRHIANNSRPDKKLYTVNPYSMRSNHLQNGQISSSKSFVQASNNVPYGMYPVPVINPNGAAPSGTTVPSVVMLYPYDQNMGSDSPSERQLKFGSIAPMHFSNLKDAAQLGRNSSMDTRQQRNFPVGSGHSSPDLPSSPMHRRGV</sequence>
<feature type="compositionally biased region" description="Polar residues" evidence="1">
    <location>
        <begin position="1118"/>
        <end position="1142"/>
    </location>
</feature>
<feature type="region of interest" description="Disordered" evidence="1">
    <location>
        <begin position="913"/>
        <end position="1021"/>
    </location>
</feature>
<dbReference type="Proteomes" id="UP001237642">
    <property type="component" value="Unassembled WGS sequence"/>
</dbReference>
<dbReference type="CDD" id="cd05402">
    <property type="entry name" value="NT_PAP_TUTase"/>
    <property type="match status" value="1"/>
</dbReference>
<evidence type="ECO:0000259" key="2">
    <source>
        <dbReference type="Pfam" id="PF22600"/>
    </source>
</evidence>
<feature type="compositionally biased region" description="Basic and acidic residues" evidence="1">
    <location>
        <begin position="647"/>
        <end position="664"/>
    </location>
</feature>
<dbReference type="PANTHER" id="PTHR45979:SF30">
    <property type="entry name" value="NUCLEOTIDYLTRANSFERASE"/>
    <property type="match status" value="1"/>
</dbReference>
<evidence type="ECO:0000313" key="5">
    <source>
        <dbReference type="Proteomes" id="UP001237642"/>
    </source>
</evidence>
<reference evidence="4" key="1">
    <citation type="submission" date="2023-02" db="EMBL/GenBank/DDBJ databases">
        <title>Genome of toxic invasive species Heracleum sosnowskyi carries increased number of genes despite the absence of recent whole-genome duplications.</title>
        <authorList>
            <person name="Schelkunov M."/>
            <person name="Shtratnikova V."/>
            <person name="Makarenko M."/>
            <person name="Klepikova A."/>
            <person name="Omelchenko D."/>
            <person name="Novikova G."/>
            <person name="Obukhova E."/>
            <person name="Bogdanov V."/>
            <person name="Penin A."/>
            <person name="Logacheva M."/>
        </authorList>
    </citation>
    <scope>NUCLEOTIDE SEQUENCE</scope>
    <source>
        <strain evidence="4">Hsosn_3</strain>
        <tissue evidence="4">Leaf</tissue>
    </source>
</reference>
<comment type="caution">
    <text evidence="4">The sequence shown here is derived from an EMBL/GenBank/DDBJ whole genome shotgun (WGS) entry which is preliminary data.</text>
</comment>
<keyword evidence="5" id="KW-1185">Reference proteome</keyword>
<dbReference type="FunFam" id="3.30.460.10:FF:000046">
    <property type="entry name" value="PAP/OAS1 substrate-binding domain superfamily"/>
    <property type="match status" value="1"/>
</dbReference>
<reference evidence="4" key="2">
    <citation type="submission" date="2023-05" db="EMBL/GenBank/DDBJ databases">
        <authorList>
            <person name="Schelkunov M.I."/>
        </authorList>
    </citation>
    <scope>NUCLEOTIDE SEQUENCE</scope>
    <source>
        <strain evidence="4">Hsosn_3</strain>
        <tissue evidence="4">Leaf</tissue>
    </source>
</reference>
<dbReference type="EMBL" id="JAUIZM010000002">
    <property type="protein sequence ID" value="KAK1399458.1"/>
    <property type="molecule type" value="Genomic_DNA"/>
</dbReference>
<feature type="compositionally biased region" description="Basic and acidic residues" evidence="1">
    <location>
        <begin position="968"/>
        <end position="981"/>
    </location>
</feature>
<feature type="region of interest" description="Disordered" evidence="1">
    <location>
        <begin position="786"/>
        <end position="811"/>
    </location>
</feature>
<feature type="region of interest" description="Disordered" evidence="1">
    <location>
        <begin position="599"/>
        <end position="664"/>
    </location>
</feature>
<feature type="compositionally biased region" description="Polar residues" evidence="1">
    <location>
        <begin position="984"/>
        <end position="1006"/>
    </location>
</feature>
<feature type="compositionally biased region" description="Polar residues" evidence="1">
    <location>
        <begin position="623"/>
        <end position="645"/>
    </location>
</feature>
<evidence type="ECO:0000313" key="4">
    <source>
        <dbReference type="EMBL" id="KAK1399458.1"/>
    </source>
</evidence>
<dbReference type="PANTHER" id="PTHR45979">
    <property type="entry name" value="PAP/OAS1 SUBSTRATE-BINDING DOMAIN SUPERFAMILY"/>
    <property type="match status" value="1"/>
</dbReference>
<dbReference type="Gene3D" id="3.30.460.10">
    <property type="entry name" value="Beta Polymerase, domain 2"/>
    <property type="match status" value="1"/>
</dbReference>
<dbReference type="AlphaFoldDB" id="A0AAD8J8X4"/>
<accession>A0AAD8J8X4</accession>
<dbReference type="InterPro" id="IPR043519">
    <property type="entry name" value="NT_sf"/>
</dbReference>
<proteinExistence type="predicted"/>
<gene>
    <name evidence="4" type="ORF">POM88_009321</name>
</gene>
<feature type="domain" description="Poly(A) RNA polymerase mitochondrial-like central palm" evidence="2">
    <location>
        <begin position="40"/>
        <end position="163"/>
    </location>
</feature>
<protein>
    <recommendedName>
        <fullName evidence="6">Polymerase nucleotidyl transferase domain-containing protein</fullName>
    </recommendedName>
</protein>
<dbReference type="SUPFAM" id="SSF81301">
    <property type="entry name" value="Nucleotidyltransferase"/>
    <property type="match status" value="1"/>
</dbReference>
<feature type="region of interest" description="Disordered" evidence="1">
    <location>
        <begin position="1113"/>
        <end position="1152"/>
    </location>
</feature>
<feature type="domain" description="PAP/OAS1 substrate-binding-related" evidence="3">
    <location>
        <begin position="176"/>
        <end position="357"/>
    </location>
</feature>
<dbReference type="Pfam" id="PF22600">
    <property type="entry name" value="MTPAP-like_central"/>
    <property type="match status" value="1"/>
</dbReference>
<dbReference type="SUPFAM" id="SSF81631">
    <property type="entry name" value="PAP/OAS1 substrate-binding domain"/>
    <property type="match status" value="1"/>
</dbReference>
<evidence type="ECO:0000259" key="3">
    <source>
        <dbReference type="Pfam" id="PF26180"/>
    </source>
</evidence>
<feature type="compositionally biased region" description="Basic and acidic residues" evidence="1">
    <location>
        <begin position="1007"/>
        <end position="1021"/>
    </location>
</feature>
<evidence type="ECO:0008006" key="6">
    <source>
        <dbReference type="Google" id="ProtNLM"/>
    </source>
</evidence>
<dbReference type="InterPro" id="IPR058920">
    <property type="entry name" value="PAP-OAS1-bd-rel"/>
</dbReference>
<dbReference type="InterPro" id="IPR054708">
    <property type="entry name" value="MTPAP-like_central"/>
</dbReference>